<accession>A0A0D2LPD1</accession>
<protein>
    <submittedName>
        <fullName evidence="1">Uncharacterized protein</fullName>
    </submittedName>
</protein>
<evidence type="ECO:0000313" key="2">
    <source>
        <dbReference type="Proteomes" id="UP000054270"/>
    </source>
</evidence>
<dbReference type="Proteomes" id="UP000054270">
    <property type="component" value="Unassembled WGS sequence"/>
</dbReference>
<dbReference type="EMBL" id="KN818045">
    <property type="protein sequence ID" value="KJA12638.1"/>
    <property type="molecule type" value="Genomic_DNA"/>
</dbReference>
<evidence type="ECO:0000313" key="1">
    <source>
        <dbReference type="EMBL" id="KJA12638.1"/>
    </source>
</evidence>
<sequence length="75" mass="8901">MHIGLCDDDFYYLIQIHSERMSYEERIAYREKLTIPRTIDEWIAYGKTRTRAPTANPHKRELQINKVLAGHLLTV</sequence>
<dbReference type="AlphaFoldDB" id="A0A0D2LPD1"/>
<name>A0A0D2LPD1_HYPSF</name>
<organism evidence="1 2">
    <name type="scientific">Hypholoma sublateritium (strain FD-334 SS-4)</name>
    <dbReference type="NCBI Taxonomy" id="945553"/>
    <lineage>
        <taxon>Eukaryota</taxon>
        <taxon>Fungi</taxon>
        <taxon>Dikarya</taxon>
        <taxon>Basidiomycota</taxon>
        <taxon>Agaricomycotina</taxon>
        <taxon>Agaricomycetes</taxon>
        <taxon>Agaricomycetidae</taxon>
        <taxon>Agaricales</taxon>
        <taxon>Agaricineae</taxon>
        <taxon>Strophariaceae</taxon>
        <taxon>Hypholoma</taxon>
    </lineage>
</organism>
<keyword evidence="2" id="KW-1185">Reference proteome</keyword>
<gene>
    <name evidence="1" type="ORF">HYPSUDRAFT_210289</name>
</gene>
<reference evidence="2" key="1">
    <citation type="submission" date="2014-04" db="EMBL/GenBank/DDBJ databases">
        <title>Evolutionary Origins and Diversification of the Mycorrhizal Mutualists.</title>
        <authorList>
            <consortium name="DOE Joint Genome Institute"/>
            <consortium name="Mycorrhizal Genomics Consortium"/>
            <person name="Kohler A."/>
            <person name="Kuo A."/>
            <person name="Nagy L.G."/>
            <person name="Floudas D."/>
            <person name="Copeland A."/>
            <person name="Barry K.W."/>
            <person name="Cichocki N."/>
            <person name="Veneault-Fourrey C."/>
            <person name="LaButti K."/>
            <person name="Lindquist E.A."/>
            <person name="Lipzen A."/>
            <person name="Lundell T."/>
            <person name="Morin E."/>
            <person name="Murat C."/>
            <person name="Riley R."/>
            <person name="Ohm R."/>
            <person name="Sun H."/>
            <person name="Tunlid A."/>
            <person name="Henrissat B."/>
            <person name="Grigoriev I.V."/>
            <person name="Hibbett D.S."/>
            <person name="Martin F."/>
        </authorList>
    </citation>
    <scope>NUCLEOTIDE SEQUENCE [LARGE SCALE GENOMIC DNA]</scope>
    <source>
        <strain evidence="2">FD-334 SS-4</strain>
    </source>
</reference>
<proteinExistence type="predicted"/>